<protein>
    <submittedName>
        <fullName evidence="1">Phage major tail tube protein</fullName>
    </submittedName>
</protein>
<sequence length="171" mass="18945">MALPRKLKYLNLFNDANSYQGVIEEITLPKLTRKLEAFRGGGMNGSANVDLGLDDGALDAEITLGGIEAQIYKQWGSAKVDGVLLRFAGSFQRDDTAEIIAVEVVMRGRFSEFDHGNYKQGDNTQTKLSAKNTYFKLTWDGSVLMEIDTVNMVEIIDGVDRLAEHRRAIGL</sequence>
<dbReference type="InterPro" id="IPR006498">
    <property type="entry name" value="Tail_tube"/>
</dbReference>
<organism evidence="1 2">
    <name type="scientific">Serratia symbiotica</name>
    <dbReference type="NCBI Taxonomy" id="138074"/>
    <lineage>
        <taxon>Bacteria</taxon>
        <taxon>Pseudomonadati</taxon>
        <taxon>Pseudomonadota</taxon>
        <taxon>Gammaproteobacteria</taxon>
        <taxon>Enterobacterales</taxon>
        <taxon>Yersiniaceae</taxon>
        <taxon>Serratia</taxon>
    </lineage>
</organism>
<gene>
    <name evidence="1" type="ORF">SYMBAF_07275</name>
</gene>
<dbReference type="NCBIfam" id="TIGR01611">
    <property type="entry name" value="tail_tube"/>
    <property type="match status" value="1"/>
</dbReference>
<dbReference type="RefSeq" id="WP_040265668.1">
    <property type="nucleotide sequence ID" value="NZ_CAXKXZ010000006.1"/>
</dbReference>
<proteinExistence type="predicted"/>
<dbReference type="EMBL" id="CP050855">
    <property type="protein sequence ID" value="QLH62782.1"/>
    <property type="molecule type" value="Genomic_DNA"/>
</dbReference>
<evidence type="ECO:0000313" key="1">
    <source>
        <dbReference type="EMBL" id="QLH62782.1"/>
    </source>
</evidence>
<accession>A0A068Z3M5</accession>
<evidence type="ECO:0000313" key="2">
    <source>
        <dbReference type="Proteomes" id="UP000042738"/>
    </source>
</evidence>
<dbReference type="STRING" id="138074.SYMBAF_50130"/>
<dbReference type="GeneID" id="93736315"/>
<name>A0A068Z3M5_9GAMM</name>
<dbReference type="Proteomes" id="UP000042738">
    <property type="component" value="Chromosome"/>
</dbReference>
<dbReference type="AlphaFoldDB" id="A0A068Z3M5"/>
<dbReference type="Pfam" id="PF04985">
    <property type="entry name" value="Phage_tube"/>
    <property type="match status" value="1"/>
</dbReference>
<reference evidence="1 2" key="1">
    <citation type="journal article" date="2014" name="Genome Announc.">
        <title>Whole-Genome Sequence of Serratia symbiotica Strain CWBI-2.3T, a Free-Living Symbiont of the Black Bean Aphid Aphis fabae.</title>
        <authorList>
            <person name="Foray V."/>
            <person name="Grigorescu A.S."/>
            <person name="Sabri A."/>
            <person name="Haubruge E."/>
            <person name="Lognay G."/>
            <person name="Francis F."/>
            <person name="Fauconnier M.L."/>
            <person name="Hance T."/>
            <person name="Thonart P."/>
        </authorList>
    </citation>
    <scope>NUCLEOTIDE SEQUENCE [LARGE SCALE GENOMIC DNA]</scope>
    <source>
        <strain evidence="1">CWBI-2.3</strain>
    </source>
</reference>